<dbReference type="PROSITE" id="PS00250">
    <property type="entry name" value="TGF_BETA_1"/>
    <property type="match status" value="1"/>
</dbReference>
<dbReference type="CDD" id="cd13751">
    <property type="entry name" value="TGF_beta_GDF8_like"/>
    <property type="match status" value="1"/>
</dbReference>
<evidence type="ECO:0000256" key="4">
    <source>
        <dbReference type="ARBA" id="ARBA00023030"/>
    </source>
</evidence>
<keyword evidence="4 6" id="KW-0339">Growth factor</keyword>
<dbReference type="EMBL" id="JARBHB010000001">
    <property type="protein sequence ID" value="KAJ8897342.1"/>
    <property type="molecule type" value="Genomic_DNA"/>
</dbReference>
<keyword evidence="9" id="KW-1185">Reference proteome</keyword>
<dbReference type="Proteomes" id="UP001159363">
    <property type="component" value="Chromosome 1"/>
</dbReference>
<proteinExistence type="inferred from homology"/>
<dbReference type="InterPro" id="IPR029034">
    <property type="entry name" value="Cystine-knot_cytokine"/>
</dbReference>
<comment type="subcellular location">
    <subcellularLocation>
        <location evidence="1">Secreted</location>
    </subcellularLocation>
</comment>
<dbReference type="PROSITE" id="PS51362">
    <property type="entry name" value="TGF_BETA_2"/>
    <property type="match status" value="1"/>
</dbReference>
<sequence length="124" mass="14178">MPFIELTPSSAPNPTRSRRSLGIDCDGKTEEKRCCRYPLIVDFGYLEWDWIIAPKTYEANYCAGDCLYAFLPKYPHSYIIQVTNRTICCAPRKMSSISMVYFNTEHHIVYSTLPGMTVEKCGCS</sequence>
<dbReference type="InterPro" id="IPR001839">
    <property type="entry name" value="TGF-b_C"/>
</dbReference>
<comment type="similarity">
    <text evidence="2 6">Belongs to the TGF-beta family.</text>
</comment>
<feature type="domain" description="TGF-beta family profile" evidence="7">
    <location>
        <begin position="16"/>
        <end position="124"/>
    </location>
</feature>
<accession>A0ABQ9IL13</accession>
<evidence type="ECO:0000259" key="7">
    <source>
        <dbReference type="PROSITE" id="PS51362"/>
    </source>
</evidence>
<dbReference type="InterPro" id="IPR017948">
    <property type="entry name" value="TGFb_CS"/>
</dbReference>
<keyword evidence="5" id="KW-1015">Disulfide bond</keyword>
<dbReference type="Pfam" id="PF00019">
    <property type="entry name" value="TGF_beta"/>
    <property type="match status" value="1"/>
</dbReference>
<name>A0ABQ9IL13_9NEOP</name>
<comment type="caution">
    <text evidence="8">The sequence shown here is derived from an EMBL/GenBank/DDBJ whole genome shotgun (WGS) entry which is preliminary data.</text>
</comment>
<organism evidence="8 9">
    <name type="scientific">Dryococelus australis</name>
    <dbReference type="NCBI Taxonomy" id="614101"/>
    <lineage>
        <taxon>Eukaryota</taxon>
        <taxon>Metazoa</taxon>
        <taxon>Ecdysozoa</taxon>
        <taxon>Arthropoda</taxon>
        <taxon>Hexapoda</taxon>
        <taxon>Insecta</taxon>
        <taxon>Pterygota</taxon>
        <taxon>Neoptera</taxon>
        <taxon>Polyneoptera</taxon>
        <taxon>Phasmatodea</taxon>
        <taxon>Verophasmatodea</taxon>
        <taxon>Anareolatae</taxon>
        <taxon>Phasmatidae</taxon>
        <taxon>Eurycanthinae</taxon>
        <taxon>Dryococelus</taxon>
    </lineage>
</organism>
<keyword evidence="3" id="KW-0964">Secreted</keyword>
<evidence type="ECO:0000256" key="5">
    <source>
        <dbReference type="ARBA" id="ARBA00023157"/>
    </source>
</evidence>
<evidence type="ECO:0000313" key="8">
    <source>
        <dbReference type="EMBL" id="KAJ8897342.1"/>
    </source>
</evidence>
<dbReference type="PANTHER" id="PTHR11848:SF262">
    <property type="entry name" value="LD29161P"/>
    <property type="match status" value="1"/>
</dbReference>
<evidence type="ECO:0000313" key="9">
    <source>
        <dbReference type="Proteomes" id="UP001159363"/>
    </source>
</evidence>
<protein>
    <recommendedName>
        <fullName evidence="7">TGF-beta family profile domain-containing protein</fullName>
    </recommendedName>
</protein>
<dbReference type="PANTHER" id="PTHR11848">
    <property type="entry name" value="TGF-BETA FAMILY"/>
    <property type="match status" value="1"/>
</dbReference>
<dbReference type="SUPFAM" id="SSF57501">
    <property type="entry name" value="Cystine-knot cytokines"/>
    <property type="match status" value="1"/>
</dbReference>
<evidence type="ECO:0000256" key="1">
    <source>
        <dbReference type="ARBA" id="ARBA00004613"/>
    </source>
</evidence>
<reference evidence="8 9" key="1">
    <citation type="submission" date="2023-02" db="EMBL/GenBank/DDBJ databases">
        <title>LHISI_Scaffold_Assembly.</title>
        <authorList>
            <person name="Stuart O.P."/>
            <person name="Cleave R."/>
            <person name="Magrath M.J.L."/>
            <person name="Mikheyev A.S."/>
        </authorList>
    </citation>
    <scope>NUCLEOTIDE SEQUENCE [LARGE SCALE GENOMIC DNA]</scope>
    <source>
        <strain evidence="8">Daus_M_001</strain>
        <tissue evidence="8">Leg muscle</tissue>
    </source>
</reference>
<evidence type="ECO:0000256" key="2">
    <source>
        <dbReference type="ARBA" id="ARBA00006656"/>
    </source>
</evidence>
<dbReference type="InterPro" id="IPR015615">
    <property type="entry name" value="TGF-beta-rel"/>
</dbReference>
<dbReference type="Gene3D" id="2.10.90.10">
    <property type="entry name" value="Cystine-knot cytokines"/>
    <property type="match status" value="1"/>
</dbReference>
<gene>
    <name evidence="8" type="ORF">PR048_002688</name>
</gene>
<dbReference type="SMART" id="SM00204">
    <property type="entry name" value="TGFB"/>
    <property type="match status" value="1"/>
</dbReference>
<evidence type="ECO:0000256" key="3">
    <source>
        <dbReference type="ARBA" id="ARBA00022525"/>
    </source>
</evidence>
<evidence type="ECO:0000256" key="6">
    <source>
        <dbReference type="RuleBase" id="RU000354"/>
    </source>
</evidence>